<organism evidence="1 2">
    <name type="scientific">Avena sativa</name>
    <name type="common">Oat</name>
    <dbReference type="NCBI Taxonomy" id="4498"/>
    <lineage>
        <taxon>Eukaryota</taxon>
        <taxon>Viridiplantae</taxon>
        <taxon>Streptophyta</taxon>
        <taxon>Embryophyta</taxon>
        <taxon>Tracheophyta</taxon>
        <taxon>Spermatophyta</taxon>
        <taxon>Magnoliopsida</taxon>
        <taxon>Liliopsida</taxon>
        <taxon>Poales</taxon>
        <taxon>Poaceae</taxon>
        <taxon>BOP clade</taxon>
        <taxon>Pooideae</taxon>
        <taxon>Poodae</taxon>
        <taxon>Poeae</taxon>
        <taxon>Poeae Chloroplast Group 1 (Aveneae type)</taxon>
        <taxon>Aveninae</taxon>
        <taxon>Avena</taxon>
    </lineage>
</organism>
<reference evidence="1" key="2">
    <citation type="submission" date="2025-09" db="UniProtKB">
        <authorList>
            <consortium name="EnsemblPlants"/>
        </authorList>
    </citation>
    <scope>IDENTIFICATION</scope>
</reference>
<dbReference type="EnsemblPlants" id="AVESA.00010b.r2.4CG1258080.1">
    <property type="protein sequence ID" value="AVESA.00010b.r2.4CG1258080.1.CDS"/>
    <property type="gene ID" value="AVESA.00010b.r2.4CG1258080"/>
</dbReference>
<sequence length="518" mass="57271">MKGRGDILINGRCEKLAFGTSAYVTQENVLMATLTVAEAVRYSAQLQLPDSMSPSEKRSRADDAIKQMGLAAVAETRIGGRARKGISGGQQKRVSICIELLASPALIFLDEPTSGLDSAASFHVMSRIAGIARRGGTTVVAAIHQPSSEVFELFHGLCLLAKGRTVYFGPASKAIEFFDSNGFPCPMRRNPSDHFLLMINTDFEESDEGSTVDMPHSAKGTCIIQKRQATFLTKSVVLTKRSMINMYRDIGYYWLRFAIYIGLFLTIGTIFLNVGYSYASIQARASMLMYTSTFVTMMAIGSFPSFVEDMKIFEKEWLTGHYGVTEFVIANTLSSTLYLGLISILPAAIPYYLTGLQRGIGHFLFFASTLWACTILVEGMMMIVAAIVPDFILGVVTGSGIQGLLMLNAGFFRLPSDLPKPVWKYPTYYISYHKYTTQALYKNEFQGLVFENLGDTGVYNISGQFILKNNLQVEMGHSKWVDLAILLGMIIIYRLLFLVIIKVSEIAKPMIKGMVAKV</sequence>
<keyword evidence="2" id="KW-1185">Reference proteome</keyword>
<dbReference type="Proteomes" id="UP001732700">
    <property type="component" value="Chromosome 4C"/>
</dbReference>
<evidence type="ECO:0000313" key="2">
    <source>
        <dbReference type="Proteomes" id="UP001732700"/>
    </source>
</evidence>
<accession>A0ACD5WNP9</accession>
<reference evidence="1" key="1">
    <citation type="submission" date="2021-05" db="EMBL/GenBank/DDBJ databases">
        <authorList>
            <person name="Scholz U."/>
            <person name="Mascher M."/>
            <person name="Fiebig A."/>
        </authorList>
    </citation>
    <scope>NUCLEOTIDE SEQUENCE [LARGE SCALE GENOMIC DNA]</scope>
</reference>
<proteinExistence type="predicted"/>
<evidence type="ECO:0000313" key="1">
    <source>
        <dbReference type="EnsemblPlants" id="AVESA.00010b.r2.4CG1258080.1.CDS"/>
    </source>
</evidence>
<protein>
    <submittedName>
        <fullName evidence="1">Uncharacterized protein</fullName>
    </submittedName>
</protein>
<name>A0ACD5WNP9_AVESA</name>